<organism evidence="1 2">
    <name type="scientific">Pseudodesulfovibrio piezophilus (strain DSM 21447 / JCM 15486 / C1TLV30)</name>
    <name type="common">Desulfovibrio piezophilus</name>
    <dbReference type="NCBI Taxonomy" id="1322246"/>
    <lineage>
        <taxon>Bacteria</taxon>
        <taxon>Pseudomonadati</taxon>
        <taxon>Thermodesulfobacteriota</taxon>
        <taxon>Desulfovibrionia</taxon>
        <taxon>Desulfovibrionales</taxon>
        <taxon>Desulfovibrionaceae</taxon>
    </lineage>
</organism>
<keyword evidence="2" id="KW-1185">Reference proteome</keyword>
<dbReference type="EMBL" id="FO203427">
    <property type="protein sequence ID" value="CCH49544.1"/>
    <property type="molecule type" value="Genomic_DNA"/>
</dbReference>
<sequence length="94" mass="10501">MCWSWLELTREQSRPPSHATISFMCQEGLGKGLLRDDRKSENEFASFADAAFNPDMPAMPLNDIAAYGQAETGAFRSISQAFLRLSEFVEYGTS</sequence>
<dbReference type="AlphaFoldDB" id="M1WRH2"/>
<proteinExistence type="predicted"/>
<reference evidence="2" key="2">
    <citation type="journal article" date="2013" name="Stand. Genomic Sci.">
        <title>Complete genome sequence of Desulfocapsa sulfexigens, a marine deltaproteobacterium specialized in disproportionating inorganic sulfur compounds.</title>
        <authorList>
            <person name="Finster K.W."/>
            <person name="Kjeldsen K.U."/>
            <person name="Kube M."/>
            <person name="Reinhardt R."/>
            <person name="Mussmann M."/>
            <person name="Amann R."/>
            <person name="Schreiber L."/>
        </authorList>
    </citation>
    <scope>NUCLEOTIDE SEQUENCE [LARGE SCALE GENOMIC DNA]</scope>
    <source>
        <strain evidence="2">DSM 10523 / SB164P1</strain>
    </source>
</reference>
<name>M1WRH2_PSEP2</name>
<reference evidence="1 2" key="1">
    <citation type="journal article" date="2013" name="PLoS ONE">
        <title>The first genomic and proteomic characterization of a deep-sea sulfate reducer: insights into the piezophilic lifestyle of Desulfovibrio piezophilus.</title>
        <authorList>
            <person name="Pradel N."/>
            <person name="Ji B."/>
            <person name="Gimenez G."/>
            <person name="Talla E."/>
            <person name="Lenoble P."/>
            <person name="Garel M."/>
            <person name="Tamburini C."/>
            <person name="Fourquet P."/>
            <person name="Lebrun R."/>
            <person name="Bertin P."/>
            <person name="Denis Y."/>
            <person name="Pophillat M."/>
            <person name="Barbe V."/>
            <person name="Ollivier B."/>
            <person name="Dolla A."/>
        </authorList>
    </citation>
    <scope>NUCLEOTIDE SEQUENCE [LARGE SCALE GENOMIC DNA]</scope>
    <source>
        <strain evidence="2">DSM 10523 / SB164P1</strain>
    </source>
</reference>
<protein>
    <submittedName>
        <fullName evidence="1">Uncharacterized protein</fullName>
    </submittedName>
</protein>
<dbReference type="HOGENOM" id="CLU_2381488_0_0_7"/>
<evidence type="ECO:0000313" key="1">
    <source>
        <dbReference type="EMBL" id="CCH49544.1"/>
    </source>
</evidence>
<dbReference type="Proteomes" id="UP000011724">
    <property type="component" value="Chromosome"/>
</dbReference>
<gene>
    <name evidence="1" type="ordered locus">BN4_12309</name>
</gene>
<evidence type="ECO:0000313" key="2">
    <source>
        <dbReference type="Proteomes" id="UP000011724"/>
    </source>
</evidence>
<accession>M1WRH2</accession>
<dbReference type="KEGG" id="dpi:BN4_12309"/>